<protein>
    <submittedName>
        <fullName evidence="1">Cytochrome P450</fullName>
    </submittedName>
</protein>
<proteinExistence type="predicted"/>
<dbReference type="AlphaFoldDB" id="A0A6L2KN88"/>
<reference evidence="1" key="1">
    <citation type="journal article" date="2019" name="Sci. Rep.">
        <title>Draft genome of Tanacetum cinerariifolium, the natural source of mosquito coil.</title>
        <authorList>
            <person name="Yamashiro T."/>
            <person name="Shiraishi A."/>
            <person name="Satake H."/>
            <person name="Nakayama K."/>
        </authorList>
    </citation>
    <scope>NUCLEOTIDE SEQUENCE</scope>
</reference>
<organism evidence="1">
    <name type="scientific">Tanacetum cinerariifolium</name>
    <name type="common">Dalmatian daisy</name>
    <name type="synonym">Chrysanthemum cinerariifolium</name>
    <dbReference type="NCBI Taxonomy" id="118510"/>
    <lineage>
        <taxon>Eukaryota</taxon>
        <taxon>Viridiplantae</taxon>
        <taxon>Streptophyta</taxon>
        <taxon>Embryophyta</taxon>
        <taxon>Tracheophyta</taxon>
        <taxon>Spermatophyta</taxon>
        <taxon>Magnoliopsida</taxon>
        <taxon>eudicotyledons</taxon>
        <taxon>Gunneridae</taxon>
        <taxon>Pentapetalae</taxon>
        <taxon>asterids</taxon>
        <taxon>campanulids</taxon>
        <taxon>Asterales</taxon>
        <taxon>Asteraceae</taxon>
        <taxon>Asteroideae</taxon>
        <taxon>Anthemideae</taxon>
        <taxon>Anthemidinae</taxon>
        <taxon>Tanacetum</taxon>
    </lineage>
</organism>
<dbReference type="EMBL" id="BKCJ010002658">
    <property type="protein sequence ID" value="GEU50062.1"/>
    <property type="molecule type" value="Genomic_DNA"/>
</dbReference>
<name>A0A6L2KN88_TANCI</name>
<accession>A0A6L2KN88</accession>
<evidence type="ECO:0000313" key="1">
    <source>
        <dbReference type="EMBL" id="GEU50062.1"/>
    </source>
</evidence>
<sequence>MEGYDIDIERSDVGWNIDVCVLNGSHEDNNDNTSLTKDGEVTTADATQNPSWTWKKTIERAVKRRKKISEWGKGGRVKGNVIDRNCVNNRVDSEDDYSINRAASPSATYIGNNTHQGSGEDETALGKSLGWLDKLNGTIARFEKPLKMISNPNRANIMQKNMVDILLELKNSDPSLNLSFDLIKAMLMDSRRQCRFYFFLDPELRYGYYMKEMHKLHTEFQEQRREMQVQEYTLRVRIHELELEVNGTMKEQLLVNVTRKKQKKIKLGISSRILEEKSSLGSIASNVNISIIIYALKGPSGVDKSKEKK</sequence>
<comment type="caution">
    <text evidence="1">The sequence shown here is derived from an EMBL/GenBank/DDBJ whole genome shotgun (WGS) entry which is preliminary data.</text>
</comment>
<gene>
    <name evidence="1" type="ORF">Tci_022040</name>
</gene>